<dbReference type="Proteomes" id="UP000555763">
    <property type="component" value="Unassembled WGS sequence"/>
</dbReference>
<dbReference type="AlphaFoldDB" id="A0A2T3SZ28"/>
<keyword evidence="1" id="KW-1188">Viral release from host cell</keyword>
<evidence type="ECO:0000259" key="3">
    <source>
        <dbReference type="Pfam" id="PF17289"/>
    </source>
</evidence>
<accession>A0A2T3SZ28</accession>
<dbReference type="SUPFAM" id="SSF46689">
    <property type="entry name" value="Homeodomain-like"/>
    <property type="match status" value="1"/>
</dbReference>
<name>A0A2T3SZ28_ECOLX</name>
<dbReference type="Gene3D" id="3.30.420.240">
    <property type="match status" value="1"/>
</dbReference>
<feature type="domain" description="Terminase large subunit gp17-like C-terminal" evidence="3">
    <location>
        <begin position="423"/>
        <end position="589"/>
    </location>
</feature>
<dbReference type="EMBL" id="RRNI01000007">
    <property type="protein sequence ID" value="TJH22666.1"/>
    <property type="molecule type" value="Genomic_DNA"/>
</dbReference>
<dbReference type="InterPro" id="IPR027417">
    <property type="entry name" value="P-loop_NTPase"/>
</dbReference>
<dbReference type="InterPro" id="IPR035421">
    <property type="entry name" value="Terminase_6C"/>
</dbReference>
<dbReference type="Pfam" id="PF17289">
    <property type="entry name" value="Terminase_6C"/>
    <property type="match status" value="1"/>
</dbReference>
<sequence length="608" mass="69581">MRRHNGRMAKYSDEIKEAARSLYLKRWHPRDIAAELGIPPRTVYHWCDVGQWATLLPAESVEDVIARRIDVLTGREGKTECELAELRELIAQHVKIIAQKNKHAERMAEIAALRPAGHEDGVAAGTCGGGEGKKRRYRKNDVSGLTAEMLDEWARKNLYAYQLHCRENRHRERRFILKSRQIGMTWYFAWEAFEDAVVTGDNQIFFSASRVQAEIFREYIINFALQFGITLTGKHIRLSNGAMLRFLSTNASTAQGFNGHLYGDEVFWIPKFTRLHEVASAMATHDKYRTTYFSTPSAKTHQAYLVWNGDDWRGDDPARRAVEFPKESAMRVGCECPDGIWRYIIRLEEAVAGGLSARVDIERIRNRYNPTTYAMLYGCEFVDSKDAVFKFSELVRCEVEMETWGDYDPTAARPFGNREVWAGFDPSRSGDNSTFVIVAPPVHEGERFRVLAVWQWQGFNFTWQADQIRELMQRFNITYIGIDITGIGKGVFDIVSRFAPREANAILYSVESKNRLVMKMIDVVAHKRIEWAKDAIDEASRERTEIPASFMSIRRTTTKSGNALTFVAERSDVTGHADVFFAISHAVINEPVDYDYERPSTWAFGKAA</sequence>
<comment type="caution">
    <text evidence="4">The sequence shown here is derived from an EMBL/GenBank/DDBJ whole genome shotgun (WGS) entry which is preliminary data.</text>
</comment>
<organism evidence="4 7">
    <name type="scientific">Escherichia coli</name>
    <dbReference type="NCBI Taxonomy" id="562"/>
    <lineage>
        <taxon>Bacteria</taxon>
        <taxon>Pseudomonadati</taxon>
        <taxon>Pseudomonadota</taxon>
        <taxon>Gammaproteobacteria</taxon>
        <taxon>Enterobacterales</taxon>
        <taxon>Enterobacteriaceae</taxon>
        <taxon>Escherichia</taxon>
    </lineage>
</organism>
<evidence type="ECO:0000256" key="1">
    <source>
        <dbReference type="ARBA" id="ARBA00022612"/>
    </source>
</evidence>
<reference evidence="5 6" key="1">
    <citation type="submission" date="2018-12" db="EMBL/GenBank/DDBJ databases">
        <title>Food and Water Safety Consortium.</title>
        <authorList>
            <person name="Tyson S."/>
            <person name="Peterson C.-L."/>
            <person name="Olson A."/>
            <person name="Tyler S."/>
            <person name="Cabral J."/>
            <person name="Lynch T."/>
            <person name="Knox N."/>
            <person name="Van Domselaar G."/>
            <person name="Graham M."/>
        </authorList>
    </citation>
    <scope>NUCLEOTIDE SEQUENCE [LARGE SCALE GENOMIC DNA]</scope>
    <source>
        <strain evidence="5 6">FWSEC0384</strain>
    </source>
</reference>
<dbReference type="InterPro" id="IPR010332">
    <property type="entry name" value="ATPase_terminase-su_N"/>
</dbReference>
<feature type="domain" description="Terminase ATPase subunit N-terminal" evidence="2">
    <location>
        <begin position="14"/>
        <end position="69"/>
    </location>
</feature>
<dbReference type="EMBL" id="AATLZG010000095">
    <property type="protein sequence ID" value="EFM8157575.1"/>
    <property type="molecule type" value="Genomic_DNA"/>
</dbReference>
<dbReference type="Pfam" id="PF06056">
    <property type="entry name" value="Terminase_5"/>
    <property type="match status" value="1"/>
</dbReference>
<evidence type="ECO:0000313" key="5">
    <source>
        <dbReference type="EMBL" id="TJH22666.1"/>
    </source>
</evidence>
<reference evidence="4 7" key="2">
    <citation type="submission" date="2020-02" db="EMBL/GenBank/DDBJ databases">
        <authorList>
            <consortium name="PulseNet: The National Subtyping Network for Foodborne Disease Surveillance"/>
            <person name="Tarr C.L."/>
            <person name="Trees E."/>
            <person name="Katz L.S."/>
            <person name="Carleton-Romer H.A."/>
            <person name="Stroika S."/>
            <person name="Kucerova Z."/>
            <person name="Roache K.F."/>
            <person name="Sabol A.L."/>
            <person name="Besser J."/>
            <person name="Gerner-Smidt P."/>
        </authorList>
    </citation>
    <scope>NUCLEOTIDE SEQUENCE [LARGE SCALE GENOMIC DNA]</scope>
    <source>
        <strain evidence="4 7">PNUSAE002719</strain>
    </source>
</reference>
<gene>
    <name evidence="4" type="ORF">A5U30_005398</name>
    <name evidence="5" type="ORF">C9160_08540</name>
</gene>
<dbReference type="Proteomes" id="UP000306700">
    <property type="component" value="Unassembled WGS sequence"/>
</dbReference>
<evidence type="ECO:0000313" key="7">
    <source>
        <dbReference type="Proteomes" id="UP000555763"/>
    </source>
</evidence>
<protein>
    <submittedName>
        <fullName evidence="4">Uncharacterized protein</fullName>
    </submittedName>
</protein>
<evidence type="ECO:0000313" key="6">
    <source>
        <dbReference type="Proteomes" id="UP000306700"/>
    </source>
</evidence>
<evidence type="ECO:0000259" key="2">
    <source>
        <dbReference type="Pfam" id="PF06056"/>
    </source>
</evidence>
<evidence type="ECO:0000313" key="4">
    <source>
        <dbReference type="EMBL" id="EFM8157575.1"/>
    </source>
</evidence>
<proteinExistence type="predicted"/>
<dbReference type="Pfam" id="PF03237">
    <property type="entry name" value="Terminase_6N"/>
    <property type="match status" value="1"/>
</dbReference>
<dbReference type="InterPro" id="IPR009057">
    <property type="entry name" value="Homeodomain-like_sf"/>
</dbReference>
<dbReference type="Gene3D" id="3.40.50.300">
    <property type="entry name" value="P-loop containing nucleotide triphosphate hydrolases"/>
    <property type="match status" value="1"/>
</dbReference>